<comment type="caution">
    <text evidence="2">The sequence shown here is derived from an EMBL/GenBank/DDBJ whole genome shotgun (WGS) entry which is preliminary data.</text>
</comment>
<organism evidence="2 3">
    <name type="scientific">Suillus plorans</name>
    <dbReference type="NCBI Taxonomy" id="116603"/>
    <lineage>
        <taxon>Eukaryota</taxon>
        <taxon>Fungi</taxon>
        <taxon>Dikarya</taxon>
        <taxon>Basidiomycota</taxon>
        <taxon>Agaricomycotina</taxon>
        <taxon>Agaricomycetes</taxon>
        <taxon>Agaricomycetidae</taxon>
        <taxon>Boletales</taxon>
        <taxon>Suillineae</taxon>
        <taxon>Suillaceae</taxon>
        <taxon>Suillus</taxon>
    </lineage>
</organism>
<feature type="compositionally biased region" description="Basic and acidic residues" evidence="1">
    <location>
        <begin position="251"/>
        <end position="261"/>
    </location>
</feature>
<feature type="compositionally biased region" description="Low complexity" evidence="1">
    <location>
        <begin position="455"/>
        <end position="470"/>
    </location>
</feature>
<gene>
    <name evidence="2" type="ORF">HD556DRAFT_268926</name>
</gene>
<name>A0A9P7DKH7_9AGAM</name>
<protein>
    <submittedName>
        <fullName evidence="2">Uncharacterized protein</fullName>
    </submittedName>
</protein>
<feature type="compositionally biased region" description="Polar residues" evidence="1">
    <location>
        <begin position="241"/>
        <end position="250"/>
    </location>
</feature>
<dbReference type="PANTHER" id="PTHR23330:SF9">
    <property type="entry name" value="PROLINE-RICH PROTEIN 11"/>
    <property type="match status" value="1"/>
</dbReference>
<dbReference type="RefSeq" id="XP_041162305.1">
    <property type="nucleotide sequence ID" value="XM_041310082.1"/>
</dbReference>
<evidence type="ECO:0000256" key="1">
    <source>
        <dbReference type="SAM" id="MobiDB-lite"/>
    </source>
</evidence>
<sequence>MPADKNLTFSDLTFKFFDPASNGLVAGVAAPPKPKKPKKPLKILERGGFLHYVPNVSEPGSSDDHGGLPEPSCAHPLTYQLASFQPPPPPPPSPPSPLPPSPLLPPPSTSPLPSPSPSPPPPPPPSPPPPESSTELDDQPSQDLAGSPIIGRLHAIPNWDATSTYSAESDDELEPSLMDVEWGNLEDNHRKLNPLWPESISQSFPPKLRTCLLSRPVCTQRLQGSQSQAQSRGNDKRVHSNHSISDQSSRFGDDETDHTIGEKSSLLGGSDETNRTIDKTPIPASLPRDRTVLPNVELQSPAGQHYTRAPSNVGLQHPGVQHDARMSSSVRLQPPTGRHHAWIPSNTGMLHPGVQHDARMPSNVGLQHPGVQHNTRVPSSVGFQPPAGEHHARTPSNIGPQHPKVQHDTRMPSGVAFQPLAGWHNHRMPPAGGMIILLPSNMTYPYATFPPNTQSSPSVNASTASTTSTSSRRHGACILGAKKGRK</sequence>
<dbReference type="OrthoDB" id="2614913at2759"/>
<feature type="region of interest" description="Disordered" evidence="1">
    <location>
        <begin position="384"/>
        <end position="407"/>
    </location>
</feature>
<dbReference type="PANTHER" id="PTHR23330">
    <property type="entry name" value="P300 TRANSCRIPTIONAL COFACTOR JMY-RELATED"/>
    <property type="match status" value="1"/>
</dbReference>
<dbReference type="Proteomes" id="UP000719766">
    <property type="component" value="Unassembled WGS sequence"/>
</dbReference>
<feature type="region of interest" description="Disordered" evidence="1">
    <location>
        <begin position="449"/>
        <end position="486"/>
    </location>
</feature>
<reference evidence="2" key="1">
    <citation type="journal article" date="2020" name="New Phytol.">
        <title>Comparative genomics reveals dynamic genome evolution in host specialist ectomycorrhizal fungi.</title>
        <authorList>
            <person name="Lofgren L.A."/>
            <person name="Nguyen N.H."/>
            <person name="Vilgalys R."/>
            <person name="Ruytinx J."/>
            <person name="Liao H.L."/>
            <person name="Branco S."/>
            <person name="Kuo A."/>
            <person name="LaButti K."/>
            <person name="Lipzen A."/>
            <person name="Andreopoulos W."/>
            <person name="Pangilinan J."/>
            <person name="Riley R."/>
            <person name="Hundley H."/>
            <person name="Na H."/>
            <person name="Barry K."/>
            <person name="Grigoriev I.V."/>
            <person name="Stajich J.E."/>
            <person name="Kennedy P.G."/>
        </authorList>
    </citation>
    <scope>NUCLEOTIDE SEQUENCE</scope>
    <source>
        <strain evidence="2">S12</strain>
    </source>
</reference>
<feature type="compositionally biased region" description="Pro residues" evidence="1">
    <location>
        <begin position="85"/>
        <end position="131"/>
    </location>
</feature>
<feature type="region of interest" description="Disordered" evidence="1">
    <location>
        <begin position="52"/>
        <end position="152"/>
    </location>
</feature>
<dbReference type="EMBL" id="JABBWE010000017">
    <property type="protein sequence ID" value="KAG1797034.1"/>
    <property type="molecule type" value="Genomic_DNA"/>
</dbReference>
<dbReference type="AlphaFoldDB" id="A0A9P7DKH7"/>
<evidence type="ECO:0000313" key="3">
    <source>
        <dbReference type="Proteomes" id="UP000719766"/>
    </source>
</evidence>
<proteinExistence type="predicted"/>
<dbReference type="GeneID" id="64603846"/>
<feature type="compositionally biased region" description="Polar residues" evidence="1">
    <location>
        <begin position="222"/>
        <end position="232"/>
    </location>
</feature>
<accession>A0A9P7DKH7</accession>
<feature type="region of interest" description="Disordered" evidence="1">
    <location>
        <begin position="222"/>
        <end position="288"/>
    </location>
</feature>
<keyword evidence="3" id="KW-1185">Reference proteome</keyword>
<evidence type="ECO:0000313" key="2">
    <source>
        <dbReference type="EMBL" id="KAG1797034.1"/>
    </source>
</evidence>